<evidence type="ECO:0000256" key="6">
    <source>
        <dbReference type="ARBA" id="ARBA00022816"/>
    </source>
</evidence>
<evidence type="ECO:0000256" key="8">
    <source>
        <dbReference type="ARBA" id="ARBA00023010"/>
    </source>
</evidence>
<dbReference type="FunFam" id="1.25.40.450:FF:000002">
    <property type="entry name" value="Putative non-repetitive nucleoporin"/>
    <property type="match status" value="1"/>
</dbReference>
<dbReference type="GO" id="GO:0017056">
    <property type="term" value="F:structural constituent of nuclear pore"/>
    <property type="evidence" value="ECO:0007669"/>
    <property type="project" value="InterPro"/>
</dbReference>
<evidence type="ECO:0000256" key="12">
    <source>
        <dbReference type="SAM" id="MobiDB-lite"/>
    </source>
</evidence>
<dbReference type="GO" id="GO:0051292">
    <property type="term" value="P:nuclear pore complex assembly"/>
    <property type="evidence" value="ECO:0007669"/>
    <property type="project" value="UniProtKB-ARBA"/>
</dbReference>
<dbReference type="GO" id="GO:0051028">
    <property type="term" value="P:mRNA transport"/>
    <property type="evidence" value="ECO:0007669"/>
    <property type="project" value="UniProtKB-KW"/>
</dbReference>
<accession>A0A6C1DRF5</accession>
<evidence type="ECO:0000256" key="1">
    <source>
        <dbReference type="ARBA" id="ARBA00004335"/>
    </source>
</evidence>
<dbReference type="InterPro" id="IPR014908">
    <property type="entry name" value="Nucleoporin_Nup133/Nup155_N"/>
</dbReference>
<dbReference type="GO" id="GO:0006606">
    <property type="term" value="P:protein import into nucleus"/>
    <property type="evidence" value="ECO:0007669"/>
    <property type="project" value="TreeGrafter"/>
</dbReference>
<evidence type="ECO:0000256" key="10">
    <source>
        <dbReference type="ARBA" id="ARBA00023136"/>
    </source>
</evidence>
<feature type="domain" description="Nucleoporin Nup133/Nup155-like C-terminal" evidence="13">
    <location>
        <begin position="706"/>
        <end position="1383"/>
    </location>
</feature>
<keyword evidence="9" id="KW-0906">Nuclear pore complex</keyword>
<keyword evidence="16" id="KW-1185">Reference proteome</keyword>
<name>A0A6C1DRF5_SACPS</name>
<comment type="subcellular location">
    <subcellularLocation>
        <location evidence="1">Nucleus membrane</location>
        <topology evidence="1">Peripheral membrane protein</topology>
        <orientation evidence="1">Cytoplasmic side</orientation>
    </subcellularLocation>
    <subcellularLocation>
        <location evidence="3">Nucleus membrane</location>
        <topology evidence="3">Peripheral membrane protein</topology>
        <orientation evidence="3">Nucleoplasmic side</orientation>
    </subcellularLocation>
    <subcellularLocation>
        <location evidence="2">Nucleus</location>
        <location evidence="2">Nuclear pore complex</location>
    </subcellularLocation>
</comment>
<dbReference type="InterPro" id="IPR042537">
    <property type="entry name" value="Nucleoporin_Nup155_C_2"/>
</dbReference>
<dbReference type="PANTHER" id="PTHR10350">
    <property type="entry name" value="NUCLEAR PORE COMPLEX PROTEIN NUP155"/>
    <property type="match status" value="1"/>
</dbReference>
<protein>
    <recommendedName>
        <fullName evidence="17">Nuclear pore complex subunit</fullName>
    </recommendedName>
</protein>
<evidence type="ECO:0000313" key="16">
    <source>
        <dbReference type="Proteomes" id="UP000501346"/>
    </source>
</evidence>
<keyword evidence="8" id="KW-0811">Translocation</keyword>
<feature type="region of interest" description="Disordered" evidence="12">
    <location>
        <begin position="1372"/>
        <end position="1391"/>
    </location>
</feature>
<dbReference type="GO" id="GO:0044611">
    <property type="term" value="C:nuclear pore inner ring"/>
    <property type="evidence" value="ECO:0007669"/>
    <property type="project" value="TreeGrafter"/>
</dbReference>
<organism evidence="15 16">
    <name type="scientific">Saccharomyces pastorianus</name>
    <name type="common">Lager yeast</name>
    <name type="synonym">Saccharomyces cerevisiae x Saccharomyces eubayanus</name>
    <dbReference type="NCBI Taxonomy" id="27292"/>
    <lineage>
        <taxon>Eukaryota</taxon>
        <taxon>Fungi</taxon>
        <taxon>Dikarya</taxon>
        <taxon>Ascomycota</taxon>
        <taxon>Saccharomycotina</taxon>
        <taxon>Saccharomycetes</taxon>
        <taxon>Saccharomycetales</taxon>
        <taxon>Saccharomycetaceae</taxon>
        <taxon>Saccharomyces</taxon>
    </lineage>
</organism>
<evidence type="ECO:0000259" key="13">
    <source>
        <dbReference type="Pfam" id="PF03177"/>
    </source>
</evidence>
<keyword evidence="10" id="KW-0472">Membrane</keyword>
<feature type="compositionally biased region" description="Polar residues" evidence="12">
    <location>
        <begin position="38"/>
        <end position="48"/>
    </location>
</feature>
<dbReference type="GO" id="GO:0031965">
    <property type="term" value="C:nuclear membrane"/>
    <property type="evidence" value="ECO:0007669"/>
    <property type="project" value="UniProtKB-SubCell"/>
</dbReference>
<sequence length="1391" mass="156599">MYSTPLKKRIDYDRETFTASASLGGNRLGNRPRDDQNNGKPNLSSRSFLSEKKTRKDVLNKYGEAGNTIESELRDVTTHVKISGLTSSEPLQLASEFVQDLCFRDRNTPILDNPDYYSKGLDYNFSDEVGGLGAFTPFQRQQVTNIPDEVLSQVSNTEIKSDMGIFLELNYCWITSDNKLILWNINNSSEYHCIDEIEHTILKVKLVKPSPNTFVSSVENLLIVATLFDIYILTISFNDRTHELNIFNTGLKVNVTGFNVSNIISYERTGQIFFTGATDGVNVWELQYNCSENLFNSKSNKICLTKSNLANLLPTKLIPSIPGGKLIQKVLEGDAGTEEETISQLEVDQSRGVLHTLSTKSIVRSYLITSNGLEGPVLIDAAHIRRGMNALGVKNSPLLSNRAFKIAKIVSISMCENNDLFLAVITTTGVRLYFKGSISRRSIGSLKLDSVKFPPTSISSSLEQNKSFIIGHHPLNTHDTGPLSTQKASSTYINTTCASTIISPGIYFTCVRKRANSGELSKGITNKALLENKEEHKLYVSAPDYGILKNYGKYVENTALLDTTDEIKEIVPLTRSFNYTSTPQGYANVFASQYSAEPLKVAVLTSNALEIYCYRTPDEVFESLIENPLPFIHSYGLSEACSTALYLACKFNKSEHIKSSALAFFSAGIPGVVEIKPKSSRESGSVPPISQNLFDKSGECDGIVLSPRFYGSALLITRLFSQIWEERVFVFKRASKTEKMDAFGISITRPQVEYYLSSISVLADFFNIHRPSFVPFVPPKGSNAITASDAESIAMNALILLINSIKDALSLINVFYEDIDVFKSLLNTLMGAGGVYDSKTREYFFDLKFHDLFTPNAKTKQLIKEILIEVVNANIASGTSADYIVNVLKERFGSFCHSADILCYRAGEHLEAAQKFEMIDSKISRNHLDTAIDLYERCAENIELCELRRVVDIMVKLNYQPKTVEFLLRFADKIDKGNQAQEYVSRGCNTADPRKVFYDKRINVYTLIFEIVKSVDDYTSIEQSPSIANISIFSPASSLKKRVYSVIMNSNNRFFHYCFYDWLVANKRQDYLLRLDSQFVLPYLKERAEKSLEISNLLWFYLSKEEHFLEAADVLYALASSDFDLKLSERIECLARANGLCDSSTSFDQKPALVQLSENIHELFDIASIQDDLLNLVRNETRIDEDYRKQLTLKLNGRVLPLSDLFNDCADPLDYYEIKLRIFKVSQFKDEKVIQGEWNRLLDSMKNAPSPDVGSVGQESFLSSISNTLIRIGKTTHDTDVVFPVHFLMNKILESFIDKSSAADGSVCSMFLLAGVSHLKLYYILSRIIENSEGNVELAKKEMVWLIKDWYQSDSDLRGSIAPEQIKKLEKYDPNTDPVQDYVKDRHHGLK</sequence>
<dbReference type="FunFam" id="1.25.40.440:FF:000001">
    <property type="entry name" value="Nuclear pore complex subunit"/>
    <property type="match status" value="1"/>
</dbReference>
<reference evidence="15 16" key="1">
    <citation type="journal article" date="2019" name="BMC Genomics">
        <title>Chromosome level assembly and comparative genome analysis confirm lager-brewing yeasts originated from a single hybridization.</title>
        <authorList>
            <person name="Salazar A.N."/>
            <person name="Gorter de Vries A.R."/>
            <person name="van den Broek M."/>
            <person name="Brouwers N."/>
            <person name="de la Torre Cortes P."/>
            <person name="Kuijpers N.G.A."/>
            <person name="Daran J.G."/>
            <person name="Abeel T."/>
        </authorList>
    </citation>
    <scope>NUCLEOTIDE SEQUENCE [LARGE SCALE GENOMIC DNA]</scope>
    <source>
        <strain evidence="15 16">CBS 1483</strain>
    </source>
</reference>
<keyword evidence="5" id="KW-0813">Transport</keyword>
<evidence type="ECO:0000256" key="7">
    <source>
        <dbReference type="ARBA" id="ARBA00022927"/>
    </source>
</evidence>
<evidence type="ECO:0000256" key="4">
    <source>
        <dbReference type="ARBA" id="ARBA00007373"/>
    </source>
</evidence>
<evidence type="ECO:0000256" key="5">
    <source>
        <dbReference type="ARBA" id="ARBA00022448"/>
    </source>
</evidence>
<keyword evidence="7" id="KW-0653">Protein transport</keyword>
<dbReference type="InterPro" id="IPR004870">
    <property type="entry name" value="Nucleoporin_Nup155"/>
</dbReference>
<dbReference type="Pfam" id="PF03177">
    <property type="entry name" value="Nucleoporin_C"/>
    <property type="match status" value="1"/>
</dbReference>
<proteinExistence type="inferred from homology"/>
<dbReference type="InterPro" id="IPR007187">
    <property type="entry name" value="Nucleoporin_Nup133/Nup155_C"/>
</dbReference>
<evidence type="ECO:0000256" key="3">
    <source>
        <dbReference type="ARBA" id="ARBA00004620"/>
    </source>
</evidence>
<gene>
    <name evidence="15" type="ORF">GRS66_001444</name>
</gene>
<dbReference type="Gene3D" id="1.10.167.20">
    <property type="match status" value="1"/>
</dbReference>
<dbReference type="GO" id="GO:0006405">
    <property type="term" value="P:RNA export from nucleus"/>
    <property type="evidence" value="ECO:0007669"/>
    <property type="project" value="TreeGrafter"/>
</dbReference>
<dbReference type="Proteomes" id="UP000501346">
    <property type="component" value="Chromosome ScV"/>
</dbReference>
<keyword evidence="11" id="KW-0539">Nucleus</keyword>
<dbReference type="OrthoDB" id="338970at2759"/>
<dbReference type="PANTHER" id="PTHR10350:SF6">
    <property type="entry name" value="NUCLEAR PORE COMPLEX PROTEIN NUP155"/>
    <property type="match status" value="1"/>
</dbReference>
<evidence type="ECO:0000259" key="14">
    <source>
        <dbReference type="Pfam" id="PF08801"/>
    </source>
</evidence>
<dbReference type="Gene3D" id="1.20.120.1050">
    <property type="match status" value="1"/>
</dbReference>
<evidence type="ECO:0008006" key="17">
    <source>
        <dbReference type="Google" id="ProtNLM"/>
    </source>
</evidence>
<evidence type="ECO:0000256" key="11">
    <source>
        <dbReference type="ARBA" id="ARBA00023242"/>
    </source>
</evidence>
<dbReference type="GO" id="GO:0036228">
    <property type="term" value="P:protein localization to nuclear inner membrane"/>
    <property type="evidence" value="ECO:0007669"/>
    <property type="project" value="TreeGrafter"/>
</dbReference>
<dbReference type="EMBL" id="CP048986">
    <property type="protein sequence ID" value="QID79200.1"/>
    <property type="molecule type" value="Genomic_DNA"/>
</dbReference>
<feature type="region of interest" description="Disordered" evidence="12">
    <location>
        <begin position="21"/>
        <end position="50"/>
    </location>
</feature>
<evidence type="ECO:0000256" key="2">
    <source>
        <dbReference type="ARBA" id="ARBA00004567"/>
    </source>
</evidence>
<dbReference type="GO" id="GO:0000972">
    <property type="term" value="P:transcription-dependent tethering of RNA polymerase II gene DNA at nuclear periphery"/>
    <property type="evidence" value="ECO:0007669"/>
    <property type="project" value="TreeGrafter"/>
</dbReference>
<keyword evidence="6" id="KW-0509">mRNA transport</keyword>
<comment type="similarity">
    <text evidence="4">Belongs to the non-repetitive/WGA-negative nucleoporin family.</text>
</comment>
<feature type="domain" description="Nucleoporin Nup133/Nup155-like N-terminal" evidence="14">
    <location>
        <begin position="135"/>
        <end position="609"/>
    </location>
</feature>
<dbReference type="Pfam" id="PF08801">
    <property type="entry name" value="Nucleoporin_N"/>
    <property type="match status" value="1"/>
</dbReference>
<dbReference type="Gene3D" id="1.25.40.440">
    <property type="entry name" value="Nucleoporin, helical domain, central subdomain"/>
    <property type="match status" value="1"/>
</dbReference>
<evidence type="ECO:0000313" key="15">
    <source>
        <dbReference type="EMBL" id="QID79200.1"/>
    </source>
</evidence>
<dbReference type="InterPro" id="IPR042533">
    <property type="entry name" value="Nucleoporin_Nup155_C_1"/>
</dbReference>
<dbReference type="Gene3D" id="1.20.58.1780">
    <property type="match status" value="1"/>
</dbReference>
<dbReference type="Gene3D" id="1.25.40.450">
    <property type="entry name" value="Nucleoporin, helical domain, N-terminal subdomain"/>
    <property type="match status" value="1"/>
</dbReference>
<evidence type="ECO:0000256" key="9">
    <source>
        <dbReference type="ARBA" id="ARBA00023132"/>
    </source>
</evidence>